<reference evidence="2 3" key="1">
    <citation type="journal article" date="2016" name="Genome Biol. Evol.">
        <title>Divergent and convergent evolution of fungal pathogenicity.</title>
        <authorList>
            <person name="Shang Y."/>
            <person name="Xiao G."/>
            <person name="Zheng P."/>
            <person name="Cen K."/>
            <person name="Zhan S."/>
            <person name="Wang C."/>
        </authorList>
    </citation>
    <scope>NUCLEOTIDE SEQUENCE [LARGE SCALE GENOMIC DNA]</scope>
    <source>
        <strain evidence="2 3">RCEF 2490</strain>
    </source>
</reference>
<dbReference type="AlphaFoldDB" id="A0A168E0H2"/>
<dbReference type="STRING" id="1081109.A0A168E0H2"/>
<dbReference type="OrthoDB" id="2309723at2759"/>
<dbReference type="Gene3D" id="3.40.30.10">
    <property type="entry name" value="Glutaredoxin"/>
    <property type="match status" value="1"/>
</dbReference>
<name>A0A168E0H2_9HYPO</name>
<gene>
    <name evidence="2" type="ORF">AAL_02811</name>
</gene>
<keyword evidence="3" id="KW-1185">Reference proteome</keyword>
<evidence type="ECO:0000313" key="3">
    <source>
        <dbReference type="Proteomes" id="UP000078544"/>
    </source>
</evidence>
<evidence type="ECO:0000256" key="1">
    <source>
        <dbReference type="SAM" id="MobiDB-lite"/>
    </source>
</evidence>
<sequence>MVCELYADPTSINCRKVIAALHHPDADTQLLHTDYVPDQNKSSAYLKINPNGTISSAVVVGFMITESEATMQELQKQRARRVPRLTCDTHDRGPSSTPGPCTGSLVTPDAKFGHAVTIADFAMIARRHLHPSQQLPLDNVPSLG</sequence>
<organism evidence="2 3">
    <name type="scientific">Moelleriella libera RCEF 2490</name>
    <dbReference type="NCBI Taxonomy" id="1081109"/>
    <lineage>
        <taxon>Eukaryota</taxon>
        <taxon>Fungi</taxon>
        <taxon>Dikarya</taxon>
        <taxon>Ascomycota</taxon>
        <taxon>Pezizomycotina</taxon>
        <taxon>Sordariomycetes</taxon>
        <taxon>Hypocreomycetidae</taxon>
        <taxon>Hypocreales</taxon>
        <taxon>Clavicipitaceae</taxon>
        <taxon>Moelleriella</taxon>
    </lineage>
</organism>
<dbReference type="SUPFAM" id="SSF52833">
    <property type="entry name" value="Thioredoxin-like"/>
    <property type="match status" value="1"/>
</dbReference>
<protein>
    <submittedName>
        <fullName evidence="2">Thioredoxin-like fold protein</fullName>
    </submittedName>
</protein>
<proteinExistence type="predicted"/>
<evidence type="ECO:0000313" key="2">
    <source>
        <dbReference type="EMBL" id="KZZ98293.1"/>
    </source>
</evidence>
<accession>A0A168E0H2</accession>
<dbReference type="InterPro" id="IPR036249">
    <property type="entry name" value="Thioredoxin-like_sf"/>
</dbReference>
<dbReference type="Proteomes" id="UP000078544">
    <property type="component" value="Unassembled WGS sequence"/>
</dbReference>
<feature type="region of interest" description="Disordered" evidence="1">
    <location>
        <begin position="79"/>
        <end position="102"/>
    </location>
</feature>
<dbReference type="EMBL" id="AZGY01000005">
    <property type="protein sequence ID" value="KZZ98293.1"/>
    <property type="molecule type" value="Genomic_DNA"/>
</dbReference>
<comment type="caution">
    <text evidence="2">The sequence shown here is derived from an EMBL/GenBank/DDBJ whole genome shotgun (WGS) entry which is preliminary data.</text>
</comment>